<comment type="subcellular location">
    <subcellularLocation>
        <location evidence="1">Chromosome</location>
    </subcellularLocation>
</comment>
<evidence type="ECO:0000313" key="13">
    <source>
        <dbReference type="RefSeq" id="XP_017352020.1"/>
    </source>
</evidence>
<dbReference type="InterPro" id="IPR050973">
    <property type="entry name" value="H3K9_Histone-Lys_N-MTase"/>
</dbReference>
<dbReference type="InterPro" id="IPR046341">
    <property type="entry name" value="SET_dom_sf"/>
</dbReference>
<dbReference type="GO" id="GO:0032259">
    <property type="term" value="P:methylation"/>
    <property type="evidence" value="ECO:0007669"/>
    <property type="project" value="UniProtKB-KW"/>
</dbReference>
<keyword evidence="2" id="KW-0158">Chromosome</keyword>
<dbReference type="OMA" id="VDSMVPK"/>
<feature type="domain" description="Pre-SET" evidence="10">
    <location>
        <begin position="54"/>
        <end position="118"/>
    </location>
</feature>
<evidence type="ECO:0000256" key="7">
    <source>
        <dbReference type="ARBA" id="ARBA00022833"/>
    </source>
</evidence>
<dbReference type="GO" id="GO:0042054">
    <property type="term" value="F:histone methyltransferase activity"/>
    <property type="evidence" value="ECO:0007669"/>
    <property type="project" value="InterPro"/>
</dbReference>
<evidence type="ECO:0000256" key="6">
    <source>
        <dbReference type="ARBA" id="ARBA00022723"/>
    </source>
</evidence>
<keyword evidence="5" id="KW-0949">S-adenosyl-L-methionine</keyword>
<dbReference type="Proteomes" id="UP000221080">
    <property type="component" value="Chromosome 21"/>
</dbReference>
<dbReference type="RefSeq" id="XP_017352020.1">
    <property type="nucleotide sequence ID" value="XM_017496531.3"/>
</dbReference>
<gene>
    <name evidence="13" type="primary">setmar</name>
</gene>
<evidence type="ECO:0000313" key="12">
    <source>
        <dbReference type="Proteomes" id="UP000221080"/>
    </source>
</evidence>
<name>A0A2D0TBD2_ICTPU</name>
<evidence type="ECO:0000256" key="1">
    <source>
        <dbReference type="ARBA" id="ARBA00004286"/>
    </source>
</evidence>
<feature type="domain" description="SET" evidence="9">
    <location>
        <begin position="121"/>
        <end position="245"/>
    </location>
</feature>
<evidence type="ECO:0000256" key="2">
    <source>
        <dbReference type="ARBA" id="ARBA00022454"/>
    </source>
</evidence>
<dbReference type="GO" id="GO:0005634">
    <property type="term" value="C:nucleus"/>
    <property type="evidence" value="ECO:0007669"/>
    <property type="project" value="InterPro"/>
</dbReference>
<evidence type="ECO:0000256" key="5">
    <source>
        <dbReference type="ARBA" id="ARBA00022691"/>
    </source>
</evidence>
<dbReference type="PANTHER" id="PTHR46223:SF3">
    <property type="entry name" value="HISTONE-LYSINE N-METHYLTRANSFERASE SET-23"/>
    <property type="match status" value="1"/>
</dbReference>
<dbReference type="InterPro" id="IPR007728">
    <property type="entry name" value="Pre-SET_dom"/>
</dbReference>
<dbReference type="STRING" id="7998.ENSIPUP00000032517"/>
<dbReference type="GeneID" id="108281008"/>
<dbReference type="GO" id="GO:0005694">
    <property type="term" value="C:chromosome"/>
    <property type="evidence" value="ECO:0007669"/>
    <property type="project" value="UniProtKB-SubCell"/>
</dbReference>
<dbReference type="Pfam" id="PF05033">
    <property type="entry name" value="Pre-SET"/>
    <property type="match status" value="1"/>
</dbReference>
<dbReference type="SMART" id="SM00468">
    <property type="entry name" value="PreSET"/>
    <property type="match status" value="1"/>
</dbReference>
<dbReference type="PROSITE" id="PS50280">
    <property type="entry name" value="SET"/>
    <property type="match status" value="1"/>
</dbReference>
<dbReference type="SMART" id="SM00508">
    <property type="entry name" value="PostSET"/>
    <property type="match status" value="1"/>
</dbReference>
<evidence type="ECO:0000259" key="9">
    <source>
        <dbReference type="PROSITE" id="PS50280"/>
    </source>
</evidence>
<dbReference type="Pfam" id="PF00856">
    <property type="entry name" value="SET"/>
    <property type="match status" value="1"/>
</dbReference>
<dbReference type="CTD" id="6419"/>
<dbReference type="CDD" id="cd10544">
    <property type="entry name" value="SET_SETMAR"/>
    <property type="match status" value="1"/>
</dbReference>
<dbReference type="InterPro" id="IPR003616">
    <property type="entry name" value="Post-SET_dom"/>
</dbReference>
<keyword evidence="4" id="KW-0808">Transferase</keyword>
<keyword evidence="3" id="KW-0489">Methyltransferase</keyword>
<protein>
    <submittedName>
        <fullName evidence="13">Histone-lysine N-methyltransferase SETMAR</fullName>
    </submittedName>
</protein>
<dbReference type="Gene3D" id="2.170.270.10">
    <property type="entry name" value="SET domain"/>
    <property type="match status" value="1"/>
</dbReference>
<dbReference type="PROSITE" id="PS50868">
    <property type="entry name" value="POST_SET"/>
    <property type="match status" value="1"/>
</dbReference>
<evidence type="ECO:0000256" key="4">
    <source>
        <dbReference type="ARBA" id="ARBA00022679"/>
    </source>
</evidence>
<feature type="domain" description="Post-SET" evidence="11">
    <location>
        <begin position="261"/>
        <end position="277"/>
    </location>
</feature>
<dbReference type="SUPFAM" id="SSF82199">
    <property type="entry name" value="SET domain"/>
    <property type="match status" value="1"/>
</dbReference>
<keyword evidence="12" id="KW-1185">Reference proteome</keyword>
<dbReference type="SMR" id="A0A2D0TBD2"/>
<dbReference type="OrthoDB" id="616263at2759"/>
<keyword evidence="7" id="KW-0862">Zinc</keyword>
<dbReference type="AlphaFoldDB" id="A0A2D0TBD2"/>
<evidence type="ECO:0000259" key="10">
    <source>
        <dbReference type="PROSITE" id="PS50867"/>
    </source>
</evidence>
<reference evidence="12" key="1">
    <citation type="journal article" date="2016" name="Nat. Commun.">
        <title>The channel catfish genome sequence provides insights into the evolution of scale formation in teleosts.</title>
        <authorList>
            <person name="Liu Z."/>
            <person name="Liu S."/>
            <person name="Yao J."/>
            <person name="Bao L."/>
            <person name="Zhang J."/>
            <person name="Li Y."/>
            <person name="Jiang C."/>
            <person name="Sun L."/>
            <person name="Wang R."/>
            <person name="Zhang Y."/>
            <person name="Zhou T."/>
            <person name="Zeng Q."/>
            <person name="Fu Q."/>
            <person name="Gao S."/>
            <person name="Li N."/>
            <person name="Koren S."/>
            <person name="Jiang Y."/>
            <person name="Zimin A."/>
            <person name="Xu P."/>
            <person name="Phillippy A.M."/>
            <person name="Geng X."/>
            <person name="Song L."/>
            <person name="Sun F."/>
            <person name="Li C."/>
            <person name="Wang X."/>
            <person name="Chen A."/>
            <person name="Jin Y."/>
            <person name="Yuan Z."/>
            <person name="Yang Y."/>
            <person name="Tan S."/>
            <person name="Peatman E."/>
            <person name="Lu J."/>
            <person name="Qin Z."/>
            <person name="Dunham R."/>
            <person name="Li Z."/>
            <person name="Sonstegard T."/>
            <person name="Feng J."/>
            <person name="Danzmann R.G."/>
            <person name="Schroeder S."/>
            <person name="Scheffler B."/>
            <person name="Duke M.V."/>
            <person name="Ballard L."/>
            <person name="Kucuktas H."/>
            <person name="Kaltenboeck L."/>
            <person name="Liu H."/>
            <person name="Armbruster J."/>
            <person name="Xie Y."/>
            <person name="Kirby M.L."/>
            <person name="Tian Y."/>
            <person name="Flanagan M.E."/>
            <person name="Mu W."/>
            <person name="Waldbieser G.C."/>
        </authorList>
    </citation>
    <scope>NUCLEOTIDE SEQUENCE [LARGE SCALE GENOMIC DNA]</scope>
    <source>
        <strain evidence="12">SDA103</strain>
    </source>
</reference>
<evidence type="ECO:0000259" key="11">
    <source>
        <dbReference type="PROSITE" id="PS50868"/>
    </source>
</evidence>
<keyword evidence="6" id="KW-0479">Metal-binding</keyword>
<keyword evidence="8" id="KW-0156">Chromatin regulator</keyword>
<reference evidence="13" key="2">
    <citation type="submission" date="2025-08" db="UniProtKB">
        <authorList>
            <consortium name="RefSeq"/>
        </authorList>
    </citation>
    <scope>IDENTIFICATION</scope>
    <source>
        <tissue evidence="13">Blood</tissue>
    </source>
</reference>
<dbReference type="InterPro" id="IPR001214">
    <property type="entry name" value="SET_dom"/>
</dbReference>
<sequence>MTGLYGGDISNGLENVPVCIEKDVNEDSLPNFQYTPENVQGVGCDVDPSEVTLPGCSCRLASCVQPSCPCLRFGLVYTEGGLLEQREEPGASYSQPVFECNALCACGESCRSRVVQNGLQIRLCVFRTENRGWGVVTLEAIKRGSFVCEYAGEVIGFEEARRRQVSQTPEDKNYIIAVQEHGGSQRLGVTFVDPVAVGNVGRFLNHSCQPNLTMVPVRVHSVVPRLALFSSRDIEAGEELAFDYSGGHVQRTDASAAGALQRKVCLCGAQNCTGFLPLDLSVLH</sequence>
<dbReference type="PROSITE" id="PS50867">
    <property type="entry name" value="PRE_SET"/>
    <property type="match status" value="1"/>
</dbReference>
<dbReference type="PANTHER" id="PTHR46223">
    <property type="entry name" value="HISTONE-LYSINE N-METHYLTRANSFERASE SUV39H"/>
    <property type="match status" value="1"/>
</dbReference>
<evidence type="ECO:0000256" key="3">
    <source>
        <dbReference type="ARBA" id="ARBA00022603"/>
    </source>
</evidence>
<evidence type="ECO:0000256" key="8">
    <source>
        <dbReference type="ARBA" id="ARBA00022853"/>
    </source>
</evidence>
<dbReference type="KEGG" id="ipu:108281008"/>
<organism evidence="12 13">
    <name type="scientific">Ictalurus punctatus</name>
    <name type="common">Channel catfish</name>
    <name type="synonym">Silurus punctatus</name>
    <dbReference type="NCBI Taxonomy" id="7998"/>
    <lineage>
        <taxon>Eukaryota</taxon>
        <taxon>Metazoa</taxon>
        <taxon>Chordata</taxon>
        <taxon>Craniata</taxon>
        <taxon>Vertebrata</taxon>
        <taxon>Euteleostomi</taxon>
        <taxon>Actinopterygii</taxon>
        <taxon>Neopterygii</taxon>
        <taxon>Teleostei</taxon>
        <taxon>Ostariophysi</taxon>
        <taxon>Siluriformes</taxon>
        <taxon>Ictaluridae</taxon>
        <taxon>Ictalurus</taxon>
    </lineage>
</organism>
<accession>A0A2D0TBD2</accession>
<proteinExistence type="predicted"/>
<dbReference type="SMART" id="SM00317">
    <property type="entry name" value="SET"/>
    <property type="match status" value="1"/>
</dbReference>
<dbReference type="GO" id="GO:0008270">
    <property type="term" value="F:zinc ion binding"/>
    <property type="evidence" value="ECO:0007669"/>
    <property type="project" value="InterPro"/>
</dbReference>